<evidence type="ECO:0000313" key="1">
    <source>
        <dbReference type="EMBL" id="PMD55297.1"/>
    </source>
</evidence>
<reference evidence="1 2" key="1">
    <citation type="submission" date="2016-04" db="EMBL/GenBank/DDBJ databases">
        <title>A degradative enzymes factory behind the ericoid mycorrhizal symbiosis.</title>
        <authorList>
            <consortium name="DOE Joint Genome Institute"/>
            <person name="Martino E."/>
            <person name="Morin E."/>
            <person name="Grelet G."/>
            <person name="Kuo A."/>
            <person name="Kohler A."/>
            <person name="Daghino S."/>
            <person name="Barry K."/>
            <person name="Choi C."/>
            <person name="Cichocki N."/>
            <person name="Clum A."/>
            <person name="Copeland A."/>
            <person name="Hainaut M."/>
            <person name="Haridas S."/>
            <person name="Labutti K."/>
            <person name="Lindquist E."/>
            <person name="Lipzen A."/>
            <person name="Khouja H.-R."/>
            <person name="Murat C."/>
            <person name="Ohm R."/>
            <person name="Olson A."/>
            <person name="Spatafora J."/>
            <person name="Veneault-Fourrey C."/>
            <person name="Henrissat B."/>
            <person name="Grigoriev I."/>
            <person name="Martin F."/>
            <person name="Perotto S."/>
        </authorList>
    </citation>
    <scope>NUCLEOTIDE SEQUENCE [LARGE SCALE GENOMIC DNA]</scope>
    <source>
        <strain evidence="1 2">E</strain>
    </source>
</reference>
<dbReference type="Proteomes" id="UP000235371">
    <property type="component" value="Unassembled WGS sequence"/>
</dbReference>
<evidence type="ECO:0000313" key="2">
    <source>
        <dbReference type="Proteomes" id="UP000235371"/>
    </source>
</evidence>
<organism evidence="1 2">
    <name type="scientific">Hyaloscypha bicolor E</name>
    <dbReference type="NCBI Taxonomy" id="1095630"/>
    <lineage>
        <taxon>Eukaryota</taxon>
        <taxon>Fungi</taxon>
        <taxon>Dikarya</taxon>
        <taxon>Ascomycota</taxon>
        <taxon>Pezizomycotina</taxon>
        <taxon>Leotiomycetes</taxon>
        <taxon>Helotiales</taxon>
        <taxon>Hyaloscyphaceae</taxon>
        <taxon>Hyaloscypha</taxon>
        <taxon>Hyaloscypha bicolor</taxon>
    </lineage>
</organism>
<proteinExistence type="predicted"/>
<dbReference type="AlphaFoldDB" id="A0A2J6SWZ9"/>
<dbReference type="OrthoDB" id="5261207at2759"/>
<name>A0A2J6SWZ9_9HELO</name>
<dbReference type="RefSeq" id="XP_024732201.1">
    <property type="nucleotide sequence ID" value="XM_024887915.1"/>
</dbReference>
<dbReference type="GeneID" id="36595991"/>
<dbReference type="InParanoid" id="A0A2J6SWZ9"/>
<sequence>MIEETITKIIHFAYDNKICDTTNVVNVGDNHGGGFRTEMYGPRSNSKVYPKEGYSNFNHRPKADNAREIQISHYEFDGLKETTKYQIIFVYDRTMGPNTPPDRAALDSHSRICQALRFLGVGIFEYNKNSLTTPEALLANWVHEWNKLAFNWYEAEPETAKRLQEQASRRCWGLDELMAITAMWMQGKDEDRLLEPGRKLIKIDDENRLN</sequence>
<gene>
    <name evidence="1" type="ORF">K444DRAFT_697191</name>
</gene>
<dbReference type="EMBL" id="KZ613856">
    <property type="protein sequence ID" value="PMD55297.1"/>
    <property type="molecule type" value="Genomic_DNA"/>
</dbReference>
<accession>A0A2J6SWZ9</accession>
<keyword evidence="2" id="KW-1185">Reference proteome</keyword>
<protein>
    <submittedName>
        <fullName evidence="1">Uncharacterized protein</fullName>
    </submittedName>
</protein>